<dbReference type="Pfam" id="PF02683">
    <property type="entry name" value="DsbD_TM"/>
    <property type="match status" value="1"/>
</dbReference>
<feature type="transmembrane region" description="Helical" evidence="6">
    <location>
        <begin position="104"/>
        <end position="123"/>
    </location>
</feature>
<gene>
    <name evidence="8" type="ORF">Back2_21230</name>
</gene>
<comment type="similarity">
    <text evidence="2">Belongs to the DsbD family.</text>
</comment>
<dbReference type="RefSeq" id="WP_125569228.1">
    <property type="nucleotide sequence ID" value="NZ_AP019307.1"/>
</dbReference>
<feature type="transmembrane region" description="Helical" evidence="6">
    <location>
        <begin position="213"/>
        <end position="234"/>
    </location>
</feature>
<evidence type="ECO:0000259" key="7">
    <source>
        <dbReference type="Pfam" id="PF02683"/>
    </source>
</evidence>
<feature type="transmembrane region" description="Helical" evidence="6">
    <location>
        <begin position="63"/>
        <end position="84"/>
    </location>
</feature>
<dbReference type="InterPro" id="IPR051790">
    <property type="entry name" value="Cytochrome_c-biogenesis_DsbD"/>
</dbReference>
<evidence type="ECO:0000256" key="6">
    <source>
        <dbReference type="SAM" id="Phobius"/>
    </source>
</evidence>
<name>A0A3G9IHL9_9ACTN</name>
<keyword evidence="9" id="KW-1185">Reference proteome</keyword>
<organism evidence="8 9">
    <name type="scientific">Nocardioides baekrokdamisoli</name>
    <dbReference type="NCBI Taxonomy" id="1804624"/>
    <lineage>
        <taxon>Bacteria</taxon>
        <taxon>Bacillati</taxon>
        <taxon>Actinomycetota</taxon>
        <taxon>Actinomycetes</taxon>
        <taxon>Propionibacteriales</taxon>
        <taxon>Nocardioidaceae</taxon>
        <taxon>Nocardioides</taxon>
    </lineage>
</organism>
<protein>
    <submittedName>
        <fullName evidence="8">Cytochrome C biogenesis protein CcdA</fullName>
    </submittedName>
</protein>
<evidence type="ECO:0000256" key="3">
    <source>
        <dbReference type="ARBA" id="ARBA00022692"/>
    </source>
</evidence>
<keyword evidence="5 6" id="KW-0472">Membrane</keyword>
<dbReference type="EMBL" id="AP019307">
    <property type="protein sequence ID" value="BBH17836.1"/>
    <property type="molecule type" value="Genomic_DNA"/>
</dbReference>
<dbReference type="GO" id="GO:0017004">
    <property type="term" value="P:cytochrome complex assembly"/>
    <property type="evidence" value="ECO:0007669"/>
    <property type="project" value="InterPro"/>
</dbReference>
<feature type="domain" description="Cytochrome C biogenesis protein transmembrane" evidence="7">
    <location>
        <begin position="15"/>
        <end position="230"/>
    </location>
</feature>
<dbReference type="OrthoDB" id="9803065at2"/>
<evidence type="ECO:0000256" key="2">
    <source>
        <dbReference type="ARBA" id="ARBA00006143"/>
    </source>
</evidence>
<dbReference type="InterPro" id="IPR003834">
    <property type="entry name" value="Cyt_c_assmbl_TM_dom"/>
</dbReference>
<dbReference type="AlphaFoldDB" id="A0A3G9IHL9"/>
<evidence type="ECO:0000256" key="4">
    <source>
        <dbReference type="ARBA" id="ARBA00022989"/>
    </source>
</evidence>
<evidence type="ECO:0000256" key="5">
    <source>
        <dbReference type="ARBA" id="ARBA00023136"/>
    </source>
</evidence>
<keyword evidence="4 6" id="KW-1133">Transmembrane helix</keyword>
<feature type="transmembrane region" description="Helical" evidence="6">
    <location>
        <begin position="179"/>
        <end position="201"/>
    </location>
</feature>
<dbReference type="PANTHER" id="PTHR31272">
    <property type="entry name" value="CYTOCHROME C-TYPE BIOGENESIS PROTEIN HI_1454-RELATED"/>
    <property type="match status" value="1"/>
</dbReference>
<dbReference type="GO" id="GO:0016020">
    <property type="term" value="C:membrane"/>
    <property type="evidence" value="ECO:0007669"/>
    <property type="project" value="UniProtKB-SubCell"/>
</dbReference>
<feature type="transmembrane region" description="Helical" evidence="6">
    <location>
        <begin position="20"/>
        <end position="42"/>
    </location>
</feature>
<feature type="transmembrane region" description="Helical" evidence="6">
    <location>
        <begin position="135"/>
        <end position="159"/>
    </location>
</feature>
<sequence length="254" mass="27294">MSAWFTSTVSNGSMLLAMPIALFAGLVSFLSPCIIPMLPGYLSYVTGLSGQEIATGSVRRSRMLVGSVLFVIGFTAVFVLMWTAFSGLGLWLLDGHRREIMSRVLGGIVFILGLSFMGLLPVLQRDWRVHKIPSVGLAAAPVIGFLFGLGWSPCIGPTLGAIQTVASLQGSQTKGTILVLLYSLGIGIPFILSAVLWRRAVVGLAWIKRHQRWVSAIGGLMMMAVGVALLTGAWDTAVQWLQIHLVDKWQGVAV</sequence>
<dbReference type="KEGG" id="nbe:Back2_21230"/>
<keyword evidence="3 6" id="KW-0812">Transmembrane</keyword>
<comment type="subcellular location">
    <subcellularLocation>
        <location evidence="1">Membrane</location>
        <topology evidence="1">Multi-pass membrane protein</topology>
    </subcellularLocation>
</comment>
<dbReference type="PANTHER" id="PTHR31272:SF4">
    <property type="entry name" value="CYTOCHROME C-TYPE BIOGENESIS PROTEIN HI_1454-RELATED"/>
    <property type="match status" value="1"/>
</dbReference>
<evidence type="ECO:0000313" key="8">
    <source>
        <dbReference type="EMBL" id="BBH17836.1"/>
    </source>
</evidence>
<evidence type="ECO:0000256" key="1">
    <source>
        <dbReference type="ARBA" id="ARBA00004141"/>
    </source>
</evidence>
<proteinExistence type="inferred from homology"/>
<dbReference type="Proteomes" id="UP000271573">
    <property type="component" value="Chromosome"/>
</dbReference>
<accession>A0A3G9IHL9</accession>
<evidence type="ECO:0000313" key="9">
    <source>
        <dbReference type="Proteomes" id="UP000271573"/>
    </source>
</evidence>
<reference evidence="8 9" key="1">
    <citation type="submission" date="2018-11" db="EMBL/GenBank/DDBJ databases">
        <title>Complete genome sequence of Nocardioides baekrokdamisoli strain KCTC 39748.</title>
        <authorList>
            <person name="Kang S.W."/>
            <person name="Lee K.C."/>
            <person name="Kim K.K."/>
            <person name="Kim J.S."/>
            <person name="Kim D.S."/>
            <person name="Ko S.H."/>
            <person name="Yang S.H."/>
            <person name="Shin Y.K."/>
            <person name="Lee J.S."/>
        </authorList>
    </citation>
    <scope>NUCLEOTIDE SEQUENCE [LARGE SCALE GENOMIC DNA]</scope>
    <source>
        <strain evidence="8 9">KCTC 39748</strain>
    </source>
</reference>